<gene>
    <name evidence="3" type="ORF">PEVE_00039493</name>
</gene>
<dbReference type="InterPro" id="IPR011029">
    <property type="entry name" value="DEATH-like_dom_sf"/>
</dbReference>
<dbReference type="Proteomes" id="UP001159427">
    <property type="component" value="Unassembled WGS sequence"/>
</dbReference>
<comment type="caution">
    <text evidence="3">The sequence shown here is derived from an EMBL/GenBank/DDBJ whole genome shotgun (WGS) entry which is preliminary data.</text>
</comment>
<keyword evidence="1" id="KW-0053">Apoptosis</keyword>
<feature type="domain" description="DED" evidence="2">
    <location>
        <begin position="90"/>
        <end position="169"/>
    </location>
</feature>
<name>A0ABN8MXF9_9CNID</name>
<dbReference type="SMART" id="SM00031">
    <property type="entry name" value="DED"/>
    <property type="match status" value="1"/>
</dbReference>
<sequence length="205" mass="23794">MSAIEYNNLLFNTIQRLRELNVGEQLRFMCRGKLVPRNEQNADVFPMFEELEQNGFLGPDKLDVLKDILKGLKEWPLFGRVKAFEIKRKEYSSLLERIILVLDELECLEELSAIFSDRIPEEKHGSIQDVRSLFQELENNDSLGTDHFEVLKKILTQKKQTELLREVEEFEEGKNQEEEFEWRKAQAAAIASSASSNLAGGKFRL</sequence>
<dbReference type="PROSITE" id="PS50168">
    <property type="entry name" value="DED"/>
    <property type="match status" value="2"/>
</dbReference>
<organism evidence="3 4">
    <name type="scientific">Porites evermanni</name>
    <dbReference type="NCBI Taxonomy" id="104178"/>
    <lineage>
        <taxon>Eukaryota</taxon>
        <taxon>Metazoa</taxon>
        <taxon>Cnidaria</taxon>
        <taxon>Anthozoa</taxon>
        <taxon>Hexacorallia</taxon>
        <taxon>Scleractinia</taxon>
        <taxon>Fungiina</taxon>
        <taxon>Poritidae</taxon>
        <taxon>Porites</taxon>
    </lineage>
</organism>
<dbReference type="PANTHER" id="PTHR48169">
    <property type="entry name" value="DED DOMAIN-CONTAINING PROTEIN"/>
    <property type="match status" value="1"/>
</dbReference>
<dbReference type="PANTHER" id="PTHR48169:SF7">
    <property type="entry name" value="CASPASE 10"/>
    <property type="match status" value="1"/>
</dbReference>
<feature type="domain" description="DED" evidence="2">
    <location>
        <begin position="5"/>
        <end position="83"/>
    </location>
</feature>
<proteinExistence type="predicted"/>
<evidence type="ECO:0000259" key="2">
    <source>
        <dbReference type="PROSITE" id="PS50168"/>
    </source>
</evidence>
<evidence type="ECO:0000256" key="1">
    <source>
        <dbReference type="ARBA" id="ARBA00022703"/>
    </source>
</evidence>
<evidence type="ECO:0000313" key="3">
    <source>
        <dbReference type="EMBL" id="CAH3035044.1"/>
    </source>
</evidence>
<reference evidence="3 4" key="1">
    <citation type="submission" date="2022-05" db="EMBL/GenBank/DDBJ databases">
        <authorList>
            <consortium name="Genoscope - CEA"/>
            <person name="William W."/>
        </authorList>
    </citation>
    <scope>NUCLEOTIDE SEQUENCE [LARGE SCALE GENOMIC DNA]</scope>
</reference>
<accession>A0ABN8MXF9</accession>
<dbReference type="Gene3D" id="1.10.533.10">
    <property type="entry name" value="Death Domain, Fas"/>
    <property type="match status" value="2"/>
</dbReference>
<keyword evidence="4" id="KW-1185">Reference proteome</keyword>
<dbReference type="SUPFAM" id="SSF47986">
    <property type="entry name" value="DEATH domain"/>
    <property type="match status" value="2"/>
</dbReference>
<dbReference type="InterPro" id="IPR001875">
    <property type="entry name" value="DED_dom"/>
</dbReference>
<protein>
    <recommendedName>
        <fullName evidence="2">DED domain-containing protein</fullName>
    </recommendedName>
</protein>
<dbReference type="EMBL" id="CALNXI010000698">
    <property type="protein sequence ID" value="CAH3035044.1"/>
    <property type="molecule type" value="Genomic_DNA"/>
</dbReference>
<evidence type="ECO:0000313" key="4">
    <source>
        <dbReference type="Proteomes" id="UP001159427"/>
    </source>
</evidence>
<dbReference type="Pfam" id="PF01335">
    <property type="entry name" value="DED"/>
    <property type="match status" value="1"/>
</dbReference>